<reference evidence="1 2" key="1">
    <citation type="journal article" date="2021" name="Nat. Commun.">
        <title>Incipient diploidization of the medicinal plant Perilla within 10,000 years.</title>
        <authorList>
            <person name="Zhang Y."/>
            <person name="Shen Q."/>
            <person name="Leng L."/>
            <person name="Zhang D."/>
            <person name="Chen S."/>
            <person name="Shi Y."/>
            <person name="Ning Z."/>
            <person name="Chen S."/>
        </authorList>
    </citation>
    <scope>NUCLEOTIDE SEQUENCE [LARGE SCALE GENOMIC DNA]</scope>
    <source>
        <strain evidence="2">cv. PC099</strain>
    </source>
</reference>
<comment type="caution">
    <text evidence="1">The sequence shown here is derived from an EMBL/GenBank/DDBJ whole genome shotgun (WGS) entry which is preliminary data.</text>
</comment>
<keyword evidence="2" id="KW-1185">Reference proteome</keyword>
<gene>
    <name evidence="1" type="ORF">C2S53_002590</name>
</gene>
<dbReference type="AlphaFoldDB" id="A0AAD4ISC4"/>
<accession>A0AAD4ISC4</accession>
<dbReference type="Proteomes" id="UP001190926">
    <property type="component" value="Unassembled WGS sequence"/>
</dbReference>
<dbReference type="EMBL" id="SDAM02003674">
    <property type="protein sequence ID" value="KAH6820432.1"/>
    <property type="molecule type" value="Genomic_DNA"/>
</dbReference>
<organism evidence="1 2">
    <name type="scientific">Perilla frutescens var. hirtella</name>
    <name type="common">Perilla citriodora</name>
    <name type="synonym">Perilla setoyensis</name>
    <dbReference type="NCBI Taxonomy" id="608512"/>
    <lineage>
        <taxon>Eukaryota</taxon>
        <taxon>Viridiplantae</taxon>
        <taxon>Streptophyta</taxon>
        <taxon>Embryophyta</taxon>
        <taxon>Tracheophyta</taxon>
        <taxon>Spermatophyta</taxon>
        <taxon>Magnoliopsida</taxon>
        <taxon>eudicotyledons</taxon>
        <taxon>Gunneridae</taxon>
        <taxon>Pentapetalae</taxon>
        <taxon>asterids</taxon>
        <taxon>lamiids</taxon>
        <taxon>Lamiales</taxon>
        <taxon>Lamiaceae</taxon>
        <taxon>Nepetoideae</taxon>
        <taxon>Elsholtzieae</taxon>
        <taxon>Perilla</taxon>
    </lineage>
</organism>
<sequence>MDKSALFTMGLSGQELESIQQLVGFPLGMWPVRYLGIPLAMKRLTILDYSRLINNMQHLSILGQ</sequence>
<name>A0AAD4ISC4_PERFH</name>
<protein>
    <submittedName>
        <fullName evidence="1">Uncharacterized protein</fullName>
    </submittedName>
</protein>
<evidence type="ECO:0000313" key="2">
    <source>
        <dbReference type="Proteomes" id="UP001190926"/>
    </source>
</evidence>
<proteinExistence type="predicted"/>
<evidence type="ECO:0000313" key="1">
    <source>
        <dbReference type="EMBL" id="KAH6820432.1"/>
    </source>
</evidence>